<comment type="caution">
    <text evidence="1">The sequence shown here is derived from an EMBL/GenBank/DDBJ whole genome shotgun (WGS) entry which is preliminary data.</text>
</comment>
<proteinExistence type="predicted"/>
<protein>
    <submittedName>
        <fullName evidence="1">Uncharacterized protein</fullName>
    </submittedName>
</protein>
<keyword evidence="2" id="KW-1185">Reference proteome</keyword>
<dbReference type="EMBL" id="BGPR01003307">
    <property type="protein sequence ID" value="GBM86384.1"/>
    <property type="molecule type" value="Genomic_DNA"/>
</dbReference>
<name>A0A4Y2J8X8_ARAVE</name>
<dbReference type="AlphaFoldDB" id="A0A4Y2J8X8"/>
<gene>
    <name evidence="1" type="ORF">AVEN_60103_1</name>
</gene>
<sequence length="109" mass="12115">MSVNARASKYSESTDETSVKFLQAVVDCVCVVGTTRLVGFRTTINPQVSPRTTMNQCLGPEITLERGLKLTNSGDRIISESIMVVSKVTLKSRNSIIVTWTRFDARRFV</sequence>
<dbReference type="Proteomes" id="UP000499080">
    <property type="component" value="Unassembled WGS sequence"/>
</dbReference>
<organism evidence="1 2">
    <name type="scientific">Araneus ventricosus</name>
    <name type="common">Orbweaver spider</name>
    <name type="synonym">Epeira ventricosa</name>
    <dbReference type="NCBI Taxonomy" id="182803"/>
    <lineage>
        <taxon>Eukaryota</taxon>
        <taxon>Metazoa</taxon>
        <taxon>Ecdysozoa</taxon>
        <taxon>Arthropoda</taxon>
        <taxon>Chelicerata</taxon>
        <taxon>Arachnida</taxon>
        <taxon>Araneae</taxon>
        <taxon>Araneomorphae</taxon>
        <taxon>Entelegynae</taxon>
        <taxon>Araneoidea</taxon>
        <taxon>Araneidae</taxon>
        <taxon>Araneus</taxon>
    </lineage>
</organism>
<reference evidence="1 2" key="1">
    <citation type="journal article" date="2019" name="Sci. Rep.">
        <title>Orb-weaving spider Araneus ventricosus genome elucidates the spidroin gene catalogue.</title>
        <authorList>
            <person name="Kono N."/>
            <person name="Nakamura H."/>
            <person name="Ohtoshi R."/>
            <person name="Moran D.A.P."/>
            <person name="Shinohara A."/>
            <person name="Yoshida Y."/>
            <person name="Fujiwara M."/>
            <person name="Mori M."/>
            <person name="Tomita M."/>
            <person name="Arakawa K."/>
        </authorList>
    </citation>
    <scope>NUCLEOTIDE SEQUENCE [LARGE SCALE GENOMIC DNA]</scope>
</reference>
<accession>A0A4Y2J8X8</accession>
<evidence type="ECO:0000313" key="1">
    <source>
        <dbReference type="EMBL" id="GBM86384.1"/>
    </source>
</evidence>
<evidence type="ECO:0000313" key="2">
    <source>
        <dbReference type="Proteomes" id="UP000499080"/>
    </source>
</evidence>